<comment type="subcellular location">
    <subcellularLocation>
        <location evidence="1 6 7">Nucleus</location>
    </subcellularLocation>
</comment>
<evidence type="ECO:0000256" key="7">
    <source>
        <dbReference type="RuleBase" id="RU000682"/>
    </source>
</evidence>
<feature type="compositionally biased region" description="Polar residues" evidence="8">
    <location>
        <begin position="157"/>
        <end position="167"/>
    </location>
</feature>
<evidence type="ECO:0000256" key="5">
    <source>
        <dbReference type="ARBA" id="ARBA00023242"/>
    </source>
</evidence>
<dbReference type="InterPro" id="IPR001356">
    <property type="entry name" value="HD"/>
</dbReference>
<dbReference type="Pfam" id="PF00046">
    <property type="entry name" value="Homeodomain"/>
    <property type="match status" value="1"/>
</dbReference>
<dbReference type="InterPro" id="IPR017970">
    <property type="entry name" value="Homeobox_CS"/>
</dbReference>
<dbReference type="SMART" id="SM00389">
    <property type="entry name" value="HOX"/>
    <property type="match status" value="1"/>
</dbReference>
<feature type="domain" description="Homeobox" evidence="9">
    <location>
        <begin position="89"/>
        <end position="149"/>
    </location>
</feature>
<evidence type="ECO:0000259" key="9">
    <source>
        <dbReference type="PROSITE" id="PS50071"/>
    </source>
</evidence>
<dbReference type="InterPro" id="IPR020479">
    <property type="entry name" value="HD_metazoa"/>
</dbReference>
<dbReference type="InterPro" id="IPR009057">
    <property type="entry name" value="Homeodomain-like_sf"/>
</dbReference>
<dbReference type="PROSITE" id="PS00027">
    <property type="entry name" value="HOMEOBOX_1"/>
    <property type="match status" value="1"/>
</dbReference>
<keyword evidence="10" id="KW-1185">Reference proteome</keyword>
<keyword evidence="2" id="KW-0217">Developmental protein</keyword>
<dbReference type="RefSeq" id="XP_058982596.1">
    <property type="nucleotide sequence ID" value="XM_059126613.1"/>
</dbReference>
<keyword evidence="4 6" id="KW-0371">Homeobox</keyword>
<reference evidence="11 12" key="1">
    <citation type="submission" date="2025-05" db="UniProtKB">
        <authorList>
            <consortium name="RefSeq"/>
        </authorList>
    </citation>
    <scope>IDENTIFICATION</scope>
    <source>
        <strain evidence="11 12">Aabys</strain>
        <tissue evidence="11 12">Whole body</tissue>
    </source>
</reference>
<dbReference type="Proteomes" id="UP001652621">
    <property type="component" value="Unplaced"/>
</dbReference>
<evidence type="ECO:0000256" key="8">
    <source>
        <dbReference type="SAM" id="MobiDB-lite"/>
    </source>
</evidence>
<evidence type="ECO:0000313" key="12">
    <source>
        <dbReference type="RefSeq" id="XP_058982596.1"/>
    </source>
</evidence>
<evidence type="ECO:0000256" key="1">
    <source>
        <dbReference type="ARBA" id="ARBA00004123"/>
    </source>
</evidence>
<organism evidence="10 11">
    <name type="scientific">Musca domestica</name>
    <name type="common">House fly</name>
    <dbReference type="NCBI Taxonomy" id="7370"/>
    <lineage>
        <taxon>Eukaryota</taxon>
        <taxon>Metazoa</taxon>
        <taxon>Ecdysozoa</taxon>
        <taxon>Arthropoda</taxon>
        <taxon>Hexapoda</taxon>
        <taxon>Insecta</taxon>
        <taxon>Pterygota</taxon>
        <taxon>Neoptera</taxon>
        <taxon>Endopterygota</taxon>
        <taxon>Diptera</taxon>
        <taxon>Brachycera</taxon>
        <taxon>Muscomorpha</taxon>
        <taxon>Muscoidea</taxon>
        <taxon>Muscidae</taxon>
        <taxon>Musca</taxon>
    </lineage>
</organism>
<dbReference type="PANTHER" id="PTHR24340">
    <property type="entry name" value="HOMEOBOX PROTEIN NKX"/>
    <property type="match status" value="1"/>
</dbReference>
<gene>
    <name evidence="11 12" type="primary">LOC131804155</name>
</gene>
<feature type="region of interest" description="Disordered" evidence="8">
    <location>
        <begin position="150"/>
        <end position="206"/>
    </location>
</feature>
<dbReference type="GeneID" id="131804155"/>
<evidence type="ECO:0000256" key="4">
    <source>
        <dbReference type="ARBA" id="ARBA00023155"/>
    </source>
</evidence>
<dbReference type="CDD" id="cd00086">
    <property type="entry name" value="homeodomain"/>
    <property type="match status" value="1"/>
</dbReference>
<dbReference type="PRINTS" id="PR00024">
    <property type="entry name" value="HOMEOBOX"/>
</dbReference>
<dbReference type="InterPro" id="IPR050394">
    <property type="entry name" value="Homeobox_NK-like"/>
</dbReference>
<evidence type="ECO:0000256" key="2">
    <source>
        <dbReference type="ARBA" id="ARBA00022473"/>
    </source>
</evidence>
<dbReference type="Gene3D" id="1.10.10.60">
    <property type="entry name" value="Homeodomain-like"/>
    <property type="match status" value="1"/>
</dbReference>
<evidence type="ECO:0000313" key="11">
    <source>
        <dbReference type="RefSeq" id="XP_058982594.1"/>
    </source>
</evidence>
<proteinExistence type="predicted"/>
<sequence length="289" mass="31934">MTSPYTMGSIYHSPSVQSYCGPTDNLSLAGHYSDMRSTTWYGTTANDPRFAISRLMGGTATSSMGHMGNMGSLATCAVNDAKSLQFPLTQRRKRRVLFTQAQVYELERRFKQQRYLSAPEREHLASLIHLTPTQVKIWFQNHRYKCKRQAKEKAMAEQNSQNQTASSPRRVAVPVLVKDGKPCSSSSSTQSHPIHANSESADDHANVVSSNGSINIISETPNSHSPDTSTSILASYNDSVSSAQMLPQPCNNTIVPNSIAMAYRNQNNFIQSSHQQQCGGYLPLQGRAW</sequence>
<evidence type="ECO:0000313" key="10">
    <source>
        <dbReference type="Proteomes" id="UP001652621"/>
    </source>
</evidence>
<feature type="DNA-binding region" description="Homeobox" evidence="6">
    <location>
        <begin position="91"/>
        <end position="150"/>
    </location>
</feature>
<evidence type="ECO:0000256" key="6">
    <source>
        <dbReference type="PROSITE-ProRule" id="PRU00108"/>
    </source>
</evidence>
<accession>A0ABM3V9Z4</accession>
<dbReference type="GO" id="GO:0003677">
    <property type="term" value="F:DNA binding"/>
    <property type="evidence" value="ECO:0007669"/>
    <property type="project" value="UniProtKB-KW"/>
</dbReference>
<protein>
    <submittedName>
        <fullName evidence="11 12">Homeobox protein Nkx-2.1 isoform X1</fullName>
    </submittedName>
</protein>
<keyword evidence="3 6" id="KW-0238">DNA-binding</keyword>
<evidence type="ECO:0000256" key="3">
    <source>
        <dbReference type="ARBA" id="ARBA00023125"/>
    </source>
</evidence>
<keyword evidence="5 6" id="KW-0539">Nucleus</keyword>
<dbReference type="RefSeq" id="XP_058982594.1">
    <property type="nucleotide sequence ID" value="XM_059126611.1"/>
</dbReference>
<dbReference type="PANTHER" id="PTHR24340:SF41">
    <property type="entry name" value="MUSCLE-SPECIFIC HOMEOBOX PROTEIN TINMAN-RELATED"/>
    <property type="match status" value="1"/>
</dbReference>
<dbReference type="SUPFAM" id="SSF46689">
    <property type="entry name" value="Homeodomain-like"/>
    <property type="match status" value="1"/>
</dbReference>
<name>A0ABM3V9Z4_MUSDO</name>
<dbReference type="PROSITE" id="PS50071">
    <property type="entry name" value="HOMEOBOX_2"/>
    <property type="match status" value="1"/>
</dbReference>